<dbReference type="EMBL" id="KL142385">
    <property type="protein sequence ID" value="KDR73620.1"/>
    <property type="molecule type" value="Genomic_DNA"/>
</dbReference>
<accession>A0A067SRP3</accession>
<proteinExistence type="predicted"/>
<dbReference type="Proteomes" id="UP000027222">
    <property type="component" value="Unassembled WGS sequence"/>
</dbReference>
<evidence type="ECO:0000313" key="2">
    <source>
        <dbReference type="Proteomes" id="UP000027222"/>
    </source>
</evidence>
<keyword evidence="2" id="KW-1185">Reference proteome</keyword>
<dbReference type="Gene3D" id="3.80.10.10">
    <property type="entry name" value="Ribonuclease Inhibitor"/>
    <property type="match status" value="1"/>
</dbReference>
<dbReference type="AlphaFoldDB" id="A0A067SRP3"/>
<protein>
    <submittedName>
        <fullName evidence="1">Uncharacterized protein</fullName>
    </submittedName>
</protein>
<reference evidence="2" key="1">
    <citation type="journal article" date="2014" name="Proc. Natl. Acad. Sci. U.S.A.">
        <title>Extensive sampling of basidiomycete genomes demonstrates inadequacy of the white-rot/brown-rot paradigm for wood decay fungi.</title>
        <authorList>
            <person name="Riley R."/>
            <person name="Salamov A.A."/>
            <person name="Brown D.W."/>
            <person name="Nagy L.G."/>
            <person name="Floudas D."/>
            <person name="Held B.W."/>
            <person name="Levasseur A."/>
            <person name="Lombard V."/>
            <person name="Morin E."/>
            <person name="Otillar R."/>
            <person name="Lindquist E.A."/>
            <person name="Sun H."/>
            <person name="LaButti K.M."/>
            <person name="Schmutz J."/>
            <person name="Jabbour D."/>
            <person name="Luo H."/>
            <person name="Baker S.E."/>
            <person name="Pisabarro A.G."/>
            <person name="Walton J.D."/>
            <person name="Blanchette R.A."/>
            <person name="Henrissat B."/>
            <person name="Martin F."/>
            <person name="Cullen D."/>
            <person name="Hibbett D.S."/>
            <person name="Grigoriev I.V."/>
        </authorList>
    </citation>
    <scope>NUCLEOTIDE SEQUENCE [LARGE SCALE GENOMIC DNA]</scope>
    <source>
        <strain evidence="2">CBS 339.88</strain>
    </source>
</reference>
<gene>
    <name evidence="1" type="ORF">GALMADRAFT_212465</name>
</gene>
<sequence length="579" mass="65158">MSASETQRINSSNLQQNLLQETNHAYEMASMLGRQYNALLPISILPLELFLKIIRDVISCPSFGYPSNYLRYVSQVCHHWRKAVLGAPLLWSQLIDCNNIHPKWFRVVLRRARSSPLRVTIRPLWDEMEGESKFAGPNVHLALRNLERVGGLDILCSVEEDIVRPMINHFQQPAPSLQCLTLSLSGCNDEDNDTNRDIQCLPANIFRGVTAPLRRLTLSRCLIDFKAPLYRHLTSLSISQIFRVVAPSVSDFLHLLRNMPDLTSLALTSAFSLSTITGRIEDVHLPRLSSLKISGMSAECSQFLSHLHYPALSRFELHLRGFDPGETEFASLIKHQLSTIEPFLSCTVRMLDKYFEFSTRRHGIEDETESPLLCISCSMLSSVSPTHTPRILLSLVAYIAPRACHCERLALTLDRNAGWPAETTFKCLTRTFSSVKRLDIMGTKRMQSCQPVDDFFRYISTPESEQPHDATSRDSTAPKRVLLPNLQNLYMNGHGTSGALISFLEYRRNCGLAIETIEFRKGFEDPSFIQSIKSLCISVTILGRDANAVVAPNLQQGSTAFFSYGAEEADDPELDYIAG</sequence>
<dbReference type="STRING" id="685588.A0A067SRP3"/>
<dbReference type="SUPFAM" id="SSF52047">
    <property type="entry name" value="RNI-like"/>
    <property type="match status" value="1"/>
</dbReference>
<name>A0A067SRP3_GALM3</name>
<dbReference type="InterPro" id="IPR032675">
    <property type="entry name" value="LRR_dom_sf"/>
</dbReference>
<evidence type="ECO:0000313" key="1">
    <source>
        <dbReference type="EMBL" id="KDR73620.1"/>
    </source>
</evidence>
<dbReference type="HOGENOM" id="CLU_494356_0_0_1"/>
<dbReference type="OrthoDB" id="2833965at2759"/>
<organism evidence="1 2">
    <name type="scientific">Galerina marginata (strain CBS 339.88)</name>
    <dbReference type="NCBI Taxonomy" id="685588"/>
    <lineage>
        <taxon>Eukaryota</taxon>
        <taxon>Fungi</taxon>
        <taxon>Dikarya</taxon>
        <taxon>Basidiomycota</taxon>
        <taxon>Agaricomycotina</taxon>
        <taxon>Agaricomycetes</taxon>
        <taxon>Agaricomycetidae</taxon>
        <taxon>Agaricales</taxon>
        <taxon>Agaricineae</taxon>
        <taxon>Strophariaceae</taxon>
        <taxon>Galerina</taxon>
    </lineage>
</organism>